<reference evidence="1" key="1">
    <citation type="journal article" date="2020" name="Mol. Plant Microbe Interact.">
        <title>Genome Sequence of the Biocontrol Agent Coniothyrium minitans strain Conio (IMI 134523).</title>
        <authorList>
            <person name="Patel D."/>
            <person name="Shittu T.A."/>
            <person name="Baroncelli R."/>
            <person name="Muthumeenakshi S."/>
            <person name="Osborne T.H."/>
            <person name="Janganan T.K."/>
            <person name="Sreenivasaprasad S."/>
        </authorList>
    </citation>
    <scope>NUCLEOTIDE SEQUENCE</scope>
    <source>
        <strain evidence="1">Conio</strain>
    </source>
</reference>
<dbReference type="OrthoDB" id="10464144at2759"/>
<dbReference type="AlphaFoldDB" id="A0A9P6GHL7"/>
<comment type="caution">
    <text evidence="1">The sequence shown here is derived from an EMBL/GenBank/DDBJ whole genome shotgun (WGS) entry which is preliminary data.</text>
</comment>
<name>A0A9P6GHL7_9PLEO</name>
<proteinExistence type="predicted"/>
<evidence type="ECO:0000313" key="2">
    <source>
        <dbReference type="Proteomes" id="UP000756921"/>
    </source>
</evidence>
<dbReference type="Proteomes" id="UP000756921">
    <property type="component" value="Unassembled WGS sequence"/>
</dbReference>
<gene>
    <name evidence="1" type="ORF">PMIN01_05772</name>
</gene>
<evidence type="ECO:0000313" key="1">
    <source>
        <dbReference type="EMBL" id="KAF9735857.1"/>
    </source>
</evidence>
<organism evidence="1 2">
    <name type="scientific">Paraphaeosphaeria minitans</name>
    <dbReference type="NCBI Taxonomy" id="565426"/>
    <lineage>
        <taxon>Eukaryota</taxon>
        <taxon>Fungi</taxon>
        <taxon>Dikarya</taxon>
        <taxon>Ascomycota</taxon>
        <taxon>Pezizomycotina</taxon>
        <taxon>Dothideomycetes</taxon>
        <taxon>Pleosporomycetidae</taxon>
        <taxon>Pleosporales</taxon>
        <taxon>Massarineae</taxon>
        <taxon>Didymosphaeriaceae</taxon>
        <taxon>Paraphaeosphaeria</taxon>
    </lineage>
</organism>
<dbReference type="EMBL" id="WJXW01000005">
    <property type="protein sequence ID" value="KAF9735857.1"/>
    <property type="molecule type" value="Genomic_DNA"/>
</dbReference>
<keyword evidence="2" id="KW-1185">Reference proteome</keyword>
<protein>
    <submittedName>
        <fullName evidence="1">Uncharacterized protein</fullName>
    </submittedName>
</protein>
<sequence>MGPPAWSESKSSQTIKPPSDIDFITSIIKKRKWLALEEADQLDKLKFVDTNANNECEDLPDSDNDRRARHMGSGRTYSYWANQARMRRKQAAAKRRLEALEKHRELMSNSVAKTGKEMH</sequence>
<accession>A0A9P6GHL7</accession>